<keyword evidence="3" id="KW-1185">Reference proteome</keyword>
<dbReference type="SUPFAM" id="SSF69572">
    <property type="entry name" value="Activating enzymes of the ubiquitin-like proteins"/>
    <property type="match status" value="1"/>
</dbReference>
<dbReference type="AlphaFoldDB" id="K9VUE8"/>
<dbReference type="STRING" id="1173022.Cri9333_0611"/>
<dbReference type="PATRIC" id="fig|1173022.3.peg.675"/>
<proteinExistence type="predicted"/>
<dbReference type="PANTHER" id="PTHR43267:SF1">
    <property type="entry name" value="TRNA THREONYLCARBAMOYLADENOSINE DEHYDRATASE"/>
    <property type="match status" value="1"/>
</dbReference>
<name>K9VUE8_9CYAN</name>
<feature type="domain" description="THIF-type NAD/FAD binding fold" evidence="1">
    <location>
        <begin position="185"/>
        <end position="352"/>
    </location>
</feature>
<sequence length="445" mass="50794">MRYPKISLHIPPQMWYQFRQVMQKARKTNEEVIGFFFCKRHQLSKHQVRYLPKSWVVPEPDCYERQSISGLVLKQQFHLYLLHNHLIPGLDVVHIHTHAGQGQLSFSCVDDRYESEYAKFLSSTFKKKPRLISGIFDESLQNSQFRLWDRKGQSFQKINFDKSWFALEEKTAYLPETELMFARQQVFGKTFQKQLGELSVTLIGCGGIGAIFAEQLGRLGVKKWLLIDPDRLETVNLNRMPAATPEMVKERWYKVHYVKQLIKRIYATGSSVKAMPVSITDESVQREVAATDLIVVATDNHYSRQVAQELALKYMRPLVCLGTHIDIQGNGTPRMYGRVTVPPLGGGWCLMCGNMINLRIAALELAPFEINHLAMQAGYLEGINNPAVFWLNSLCASSGVGVIHGMLSGFLNVDSGLDWIYDFSESNWLKTNTNYLTGSDCYFCG</sequence>
<dbReference type="HOGENOM" id="CLU_614982_0_0_3"/>
<organism evidence="2 3">
    <name type="scientific">Crinalium epipsammum PCC 9333</name>
    <dbReference type="NCBI Taxonomy" id="1173022"/>
    <lineage>
        <taxon>Bacteria</taxon>
        <taxon>Bacillati</taxon>
        <taxon>Cyanobacteriota</taxon>
        <taxon>Cyanophyceae</taxon>
        <taxon>Gomontiellales</taxon>
        <taxon>Gomontiellaceae</taxon>
        <taxon>Crinalium</taxon>
    </lineage>
</organism>
<evidence type="ECO:0000313" key="2">
    <source>
        <dbReference type="EMBL" id="AFZ11556.1"/>
    </source>
</evidence>
<dbReference type="InterPro" id="IPR000594">
    <property type="entry name" value="ThiF_NAD_FAD-bd"/>
</dbReference>
<accession>K9VUE8</accession>
<evidence type="ECO:0000259" key="1">
    <source>
        <dbReference type="Pfam" id="PF00899"/>
    </source>
</evidence>
<dbReference type="Proteomes" id="UP000010472">
    <property type="component" value="Chromosome"/>
</dbReference>
<dbReference type="GO" id="GO:0061503">
    <property type="term" value="F:tRNA threonylcarbamoyladenosine dehydratase"/>
    <property type="evidence" value="ECO:0007669"/>
    <property type="project" value="TreeGrafter"/>
</dbReference>
<dbReference type="GO" id="GO:0061504">
    <property type="term" value="P:cyclic threonylcarbamoyladenosine biosynthetic process"/>
    <property type="evidence" value="ECO:0007669"/>
    <property type="project" value="TreeGrafter"/>
</dbReference>
<dbReference type="InterPro" id="IPR035985">
    <property type="entry name" value="Ubiquitin-activating_enz"/>
</dbReference>
<dbReference type="eggNOG" id="COG0476">
    <property type="taxonomic scope" value="Bacteria"/>
</dbReference>
<dbReference type="KEGG" id="cep:Cri9333_0611"/>
<dbReference type="Gene3D" id="3.40.50.720">
    <property type="entry name" value="NAD(P)-binding Rossmann-like Domain"/>
    <property type="match status" value="1"/>
</dbReference>
<evidence type="ECO:0000313" key="3">
    <source>
        <dbReference type="Proteomes" id="UP000010472"/>
    </source>
</evidence>
<gene>
    <name evidence="2" type="ORF">Cri9333_0611</name>
</gene>
<dbReference type="GO" id="GO:0008641">
    <property type="term" value="F:ubiquitin-like modifier activating enzyme activity"/>
    <property type="evidence" value="ECO:0007669"/>
    <property type="project" value="InterPro"/>
</dbReference>
<dbReference type="PANTHER" id="PTHR43267">
    <property type="entry name" value="TRNA THREONYLCARBAMOYLADENOSINE DEHYDRATASE"/>
    <property type="match status" value="1"/>
</dbReference>
<reference evidence="2 3" key="1">
    <citation type="submission" date="2012-06" db="EMBL/GenBank/DDBJ databases">
        <title>Finished chromosome of genome of Crinalium epipsammum PCC 9333.</title>
        <authorList>
            <consortium name="US DOE Joint Genome Institute"/>
            <person name="Gugger M."/>
            <person name="Coursin T."/>
            <person name="Rippka R."/>
            <person name="Tandeau De Marsac N."/>
            <person name="Huntemann M."/>
            <person name="Wei C.-L."/>
            <person name="Han J."/>
            <person name="Detter J.C."/>
            <person name="Han C."/>
            <person name="Tapia R."/>
            <person name="Davenport K."/>
            <person name="Daligault H."/>
            <person name="Erkkila T."/>
            <person name="Gu W."/>
            <person name="Munk A.C.C."/>
            <person name="Teshima H."/>
            <person name="Xu Y."/>
            <person name="Chain P."/>
            <person name="Chen A."/>
            <person name="Krypides N."/>
            <person name="Mavromatis K."/>
            <person name="Markowitz V."/>
            <person name="Szeto E."/>
            <person name="Ivanova N."/>
            <person name="Mikhailova N."/>
            <person name="Ovchinnikova G."/>
            <person name="Pagani I."/>
            <person name="Pati A."/>
            <person name="Goodwin L."/>
            <person name="Peters L."/>
            <person name="Pitluck S."/>
            <person name="Woyke T."/>
            <person name="Kerfeld C."/>
        </authorList>
    </citation>
    <scope>NUCLEOTIDE SEQUENCE [LARGE SCALE GENOMIC DNA]</scope>
    <source>
        <strain evidence="2 3">PCC 9333</strain>
    </source>
</reference>
<dbReference type="RefSeq" id="WP_015201690.1">
    <property type="nucleotide sequence ID" value="NC_019753.1"/>
</dbReference>
<dbReference type="CDD" id="cd01483">
    <property type="entry name" value="E1_enzyme_family"/>
    <property type="match status" value="1"/>
</dbReference>
<dbReference type="Pfam" id="PF00899">
    <property type="entry name" value="ThiF"/>
    <property type="match status" value="1"/>
</dbReference>
<dbReference type="InterPro" id="IPR045886">
    <property type="entry name" value="ThiF/MoeB/HesA"/>
</dbReference>
<dbReference type="EMBL" id="CP003620">
    <property type="protein sequence ID" value="AFZ11556.1"/>
    <property type="molecule type" value="Genomic_DNA"/>
</dbReference>
<protein>
    <submittedName>
        <fullName evidence="2">UBA/THIF-type NAD/FAD binding protein</fullName>
    </submittedName>
</protein>